<protein>
    <recommendedName>
        <fullName evidence="8 9">Outer membrane protein assembly factor BamA</fullName>
    </recommendedName>
</protein>
<evidence type="ECO:0000313" key="11">
    <source>
        <dbReference type="EMBL" id="MFC0180071.1"/>
    </source>
</evidence>
<keyword evidence="3 8" id="KW-0812">Transmembrane</keyword>
<dbReference type="PIRSF" id="PIRSF006076">
    <property type="entry name" value="OM_assembly_OMP85"/>
    <property type="match status" value="1"/>
</dbReference>
<dbReference type="NCBIfam" id="NF008287">
    <property type="entry name" value="PRK11067.1"/>
    <property type="match status" value="1"/>
</dbReference>
<dbReference type="PROSITE" id="PS51779">
    <property type="entry name" value="POTRA"/>
    <property type="match status" value="5"/>
</dbReference>
<feature type="chain" id="PRO_5044929847" description="Outer membrane protein assembly factor BamA" evidence="8">
    <location>
        <begin position="26"/>
        <end position="808"/>
    </location>
</feature>
<feature type="domain" description="POTRA" evidence="10">
    <location>
        <begin position="352"/>
        <end position="426"/>
    </location>
</feature>
<evidence type="ECO:0000256" key="2">
    <source>
        <dbReference type="ARBA" id="ARBA00022452"/>
    </source>
</evidence>
<keyword evidence="12" id="KW-1185">Reference proteome</keyword>
<evidence type="ECO:0000256" key="7">
    <source>
        <dbReference type="ARBA" id="ARBA00023237"/>
    </source>
</evidence>
<dbReference type="Gene3D" id="2.40.160.50">
    <property type="entry name" value="membrane protein fhac: a member of the omp85/tpsb transporter family"/>
    <property type="match status" value="1"/>
</dbReference>
<keyword evidence="6 8" id="KW-0472">Membrane</keyword>
<evidence type="ECO:0000256" key="6">
    <source>
        <dbReference type="ARBA" id="ARBA00023136"/>
    </source>
</evidence>
<evidence type="ECO:0000259" key="10">
    <source>
        <dbReference type="PROSITE" id="PS51779"/>
    </source>
</evidence>
<evidence type="ECO:0000256" key="8">
    <source>
        <dbReference type="HAMAP-Rule" id="MF_01430"/>
    </source>
</evidence>
<dbReference type="Pfam" id="PF01103">
    <property type="entry name" value="Omp85"/>
    <property type="match status" value="1"/>
</dbReference>
<comment type="subcellular location">
    <subcellularLocation>
        <location evidence="8">Cell outer membrane</location>
    </subcellularLocation>
    <subcellularLocation>
        <location evidence="1">Membrane</location>
    </subcellularLocation>
</comment>
<dbReference type="PANTHER" id="PTHR12815:SF23">
    <property type="entry name" value="OUTER MEMBRANE PROTEIN ASSEMBLY FACTOR BAMA"/>
    <property type="match status" value="1"/>
</dbReference>
<accession>A0ABV6CEU7</accession>
<organism evidence="11 12">
    <name type="scientific">Thorsellia kenyensis</name>
    <dbReference type="NCBI Taxonomy" id="1549888"/>
    <lineage>
        <taxon>Bacteria</taxon>
        <taxon>Pseudomonadati</taxon>
        <taxon>Pseudomonadota</taxon>
        <taxon>Gammaproteobacteria</taxon>
        <taxon>Enterobacterales</taxon>
        <taxon>Thorselliaceae</taxon>
        <taxon>Thorsellia</taxon>
    </lineage>
</organism>
<gene>
    <name evidence="8 11" type="primary">bamA</name>
    <name evidence="11" type="ORF">ACFFIT_08265</name>
</gene>
<keyword evidence="7 8" id="KW-0998">Cell outer membrane</keyword>
<dbReference type="RefSeq" id="WP_385877186.1">
    <property type="nucleotide sequence ID" value="NZ_JBHLXE010000090.1"/>
</dbReference>
<dbReference type="InterPro" id="IPR010827">
    <property type="entry name" value="BamA/TamA_POTRA"/>
</dbReference>
<reference evidence="11 12" key="1">
    <citation type="submission" date="2024-09" db="EMBL/GenBank/DDBJ databases">
        <authorList>
            <person name="Sun Q."/>
            <person name="Mori K."/>
        </authorList>
    </citation>
    <scope>NUCLEOTIDE SEQUENCE [LARGE SCALE GENOMIC DNA]</scope>
    <source>
        <strain evidence="11 12">CCM 8545</strain>
    </source>
</reference>
<dbReference type="InterPro" id="IPR034746">
    <property type="entry name" value="POTRA"/>
</dbReference>
<sequence length="808" mass="88871" precursor="true">MSFKRNPLKHFIAASLIIASSSLLAEDSFVVQDIRFEGLQRVDEGAVLLDMPYREGDTIDDFAVGEIIKALFASGNFEDVKVLRDGNALIVEVSERPTIASITFSGNKAVKEEQLKQNLEATGVKVGEGLNRNALADIEKGLADFYYSAGKYNAAVKAVVTPLPRNRVDLNIVFSEGESAEIKQINIVGANYFTSKDLLAKFDLKDTVPWWNIMGNRQYQKQTLAGDLEKLRNFYLDQGFAKFSIDSTQVSLTPDKTGIFVTINITEGERYQVGNVRVQGELAGLGAQIEELAYIEPGSLFSGERVTEIENSVKELLGTNGFAYPQVLVEPEFVEGDANVNLIVNVSAGSRFYVRYISFEGNELTKDEVLRRELRQFEGAWLASDKIEKGRERLNRLGYFDSVEVETVRVAGSDDLVDIVYRVKERNTGSFNVGVGYGTESGLSFQVGVEQDNWLGTGNTVGINASTNDSDTSVDLSLTDPYFTPDGISLGGRIFYNAFDAADADLDSYTNTAYGTDILMGIPVSETTTLRAGVGYVHNDVKDIQQRIDTKRYFEGLGRELTNQSGNRYSFTADDFNLTLGWTYNDLNNGFFPTSGSRINLNSKVTIPGSDNQYYKLNADASTYYPIDSKDKFVILGRTRLGYGDGFGGKYMPFYENFYAGGSSSLRGFTGNTVGPRAINVSNCTGDDLSKCTLGAPGDAIGGNAIVTVTAELITPTPFLSEEYSNSIRTSLFVDAASVWDTKWKNTAATKDKDIPDYGSPSRYRASSGVTIQWVSPIAPLVFSYAVPLKDYKGDETEEFQFNIGRTF</sequence>
<evidence type="ECO:0000256" key="5">
    <source>
        <dbReference type="ARBA" id="ARBA00022737"/>
    </source>
</evidence>
<dbReference type="Pfam" id="PF07244">
    <property type="entry name" value="POTRA"/>
    <property type="match status" value="4"/>
</dbReference>
<dbReference type="InterPro" id="IPR023707">
    <property type="entry name" value="OM_assembly_BamA"/>
</dbReference>
<evidence type="ECO:0000256" key="4">
    <source>
        <dbReference type="ARBA" id="ARBA00022729"/>
    </source>
</evidence>
<dbReference type="PANTHER" id="PTHR12815">
    <property type="entry name" value="SORTING AND ASSEMBLY MACHINERY SAMM50 PROTEIN FAMILY MEMBER"/>
    <property type="match status" value="1"/>
</dbReference>
<feature type="domain" description="POTRA" evidence="10">
    <location>
        <begin position="29"/>
        <end position="96"/>
    </location>
</feature>
<evidence type="ECO:0000313" key="12">
    <source>
        <dbReference type="Proteomes" id="UP001589758"/>
    </source>
</evidence>
<feature type="domain" description="POTRA" evidence="10">
    <location>
        <begin position="97"/>
        <end position="177"/>
    </location>
</feature>
<dbReference type="InterPro" id="IPR000184">
    <property type="entry name" value="Bac_surfAg_D15"/>
</dbReference>
<dbReference type="EMBL" id="JBHLXE010000090">
    <property type="protein sequence ID" value="MFC0180071.1"/>
    <property type="molecule type" value="Genomic_DNA"/>
</dbReference>
<comment type="caution">
    <text evidence="11">The sequence shown here is derived from an EMBL/GenBank/DDBJ whole genome shotgun (WGS) entry which is preliminary data.</text>
</comment>
<dbReference type="NCBIfam" id="TIGR03303">
    <property type="entry name" value="OM_YaeT"/>
    <property type="match status" value="1"/>
</dbReference>
<keyword evidence="2 8" id="KW-1134">Transmembrane beta strand</keyword>
<dbReference type="Proteomes" id="UP001589758">
    <property type="component" value="Unassembled WGS sequence"/>
</dbReference>
<name>A0ABV6CEU7_9GAMM</name>
<keyword evidence="5 8" id="KW-0677">Repeat</keyword>
<feature type="domain" description="POTRA" evidence="10">
    <location>
        <begin position="271"/>
        <end position="349"/>
    </location>
</feature>
<comment type="function">
    <text evidence="8">Part of the outer membrane protein assembly complex, which is involved in assembly and insertion of beta-barrel proteins into the outer membrane. Constitutes, with BamD, the core component of the assembly machinery.</text>
</comment>
<comment type="subunit">
    <text evidence="8">Part of the Bam complex, which is composed of the outer membrane protein BamA, and four lipoproteins BamB, BamC, BamD and BamE.</text>
</comment>
<proteinExistence type="inferred from homology"/>
<feature type="signal peptide" evidence="8">
    <location>
        <begin position="1"/>
        <end position="25"/>
    </location>
</feature>
<evidence type="ECO:0000256" key="1">
    <source>
        <dbReference type="ARBA" id="ARBA00004370"/>
    </source>
</evidence>
<dbReference type="Gene3D" id="3.10.20.310">
    <property type="entry name" value="membrane protein fhac"/>
    <property type="match status" value="5"/>
</dbReference>
<dbReference type="HAMAP" id="MF_01430">
    <property type="entry name" value="OM_assembly_BamA"/>
    <property type="match status" value="1"/>
</dbReference>
<feature type="domain" description="POTRA" evidence="10">
    <location>
        <begin position="180"/>
        <end position="268"/>
    </location>
</feature>
<evidence type="ECO:0000256" key="3">
    <source>
        <dbReference type="ARBA" id="ARBA00022692"/>
    </source>
</evidence>
<dbReference type="InterPro" id="IPR039910">
    <property type="entry name" value="D15-like"/>
</dbReference>
<keyword evidence="4 8" id="KW-0732">Signal</keyword>
<evidence type="ECO:0000256" key="9">
    <source>
        <dbReference type="NCBIfam" id="TIGR03303"/>
    </source>
</evidence>
<comment type="similarity">
    <text evidence="8">Belongs to the BamA family.</text>
</comment>